<gene>
    <name evidence="1" type="ORF">METZ01_LOCUS490379</name>
</gene>
<dbReference type="EMBL" id="UINC01212967">
    <property type="protein sequence ID" value="SVE37525.1"/>
    <property type="molecule type" value="Genomic_DNA"/>
</dbReference>
<dbReference type="Gene3D" id="3.50.50.60">
    <property type="entry name" value="FAD/NAD(P)-binding domain"/>
    <property type="match status" value="1"/>
</dbReference>
<organism evidence="1">
    <name type="scientific">marine metagenome</name>
    <dbReference type="NCBI Taxonomy" id="408172"/>
    <lineage>
        <taxon>unclassified sequences</taxon>
        <taxon>metagenomes</taxon>
        <taxon>ecological metagenomes</taxon>
    </lineage>
</organism>
<proteinExistence type="predicted"/>
<accession>A0A383CZY0</accession>
<dbReference type="AlphaFoldDB" id="A0A383CZY0"/>
<dbReference type="PANTHER" id="PTHR10617:SF107">
    <property type="entry name" value="ELECTRON TRANSFER FLAVOPROTEIN-UBIQUINONE OXIDOREDUCTASE, MITOCHONDRIAL"/>
    <property type="match status" value="1"/>
</dbReference>
<name>A0A383CZY0_9ZZZZ</name>
<feature type="non-terminal residue" evidence="1">
    <location>
        <position position="130"/>
    </location>
</feature>
<dbReference type="InterPro" id="IPR040156">
    <property type="entry name" value="ETF-QO"/>
</dbReference>
<dbReference type="SUPFAM" id="SSF51905">
    <property type="entry name" value="FAD/NAD(P)-binding domain"/>
    <property type="match status" value="1"/>
</dbReference>
<protein>
    <submittedName>
        <fullName evidence="1">Uncharacterized protein</fullName>
    </submittedName>
</protein>
<dbReference type="InterPro" id="IPR036188">
    <property type="entry name" value="FAD/NAD-bd_sf"/>
</dbReference>
<reference evidence="1" key="1">
    <citation type="submission" date="2018-05" db="EMBL/GenBank/DDBJ databases">
        <authorList>
            <person name="Lanie J.A."/>
            <person name="Ng W.-L."/>
            <person name="Kazmierczak K.M."/>
            <person name="Andrzejewski T.M."/>
            <person name="Davidsen T.M."/>
            <person name="Wayne K.J."/>
            <person name="Tettelin H."/>
            <person name="Glass J.I."/>
            <person name="Rusch D."/>
            <person name="Podicherti R."/>
            <person name="Tsui H.-C.T."/>
            <person name="Winkler M.E."/>
        </authorList>
    </citation>
    <scope>NUCLEOTIDE SEQUENCE</scope>
</reference>
<dbReference type="Gene3D" id="3.30.9.90">
    <property type="match status" value="1"/>
</dbReference>
<evidence type="ECO:0000313" key="1">
    <source>
        <dbReference type="EMBL" id="SVE37525.1"/>
    </source>
</evidence>
<dbReference type="PANTHER" id="PTHR10617">
    <property type="entry name" value="ELECTRON TRANSFER FLAVOPROTEIN-UBIQUINONE OXIDOREDUCTASE"/>
    <property type="match status" value="1"/>
</dbReference>
<dbReference type="GO" id="GO:0004174">
    <property type="term" value="F:electron-transferring-flavoprotein dehydrogenase activity"/>
    <property type="evidence" value="ECO:0007669"/>
    <property type="project" value="InterPro"/>
</dbReference>
<sequence length="130" mass="14350">MPEREILEVDVLFVGAGPASLSGAIHLNRLLKENGKEPSIAIIEKGAEVGAHSLSGAIVDPRALQELFPDYMDRGVPFESEVLEEHMYYLTLSRKVPFPFIPKSMSHHGCYVASIGKLTRWLGNICEEEG</sequence>